<accession>A0AAV7XXP6</accession>
<dbReference type="EMBL" id="JAPTSV010000003">
    <property type="protein sequence ID" value="KAJ1529738.1"/>
    <property type="molecule type" value="Genomic_DNA"/>
</dbReference>
<feature type="region of interest" description="Disordered" evidence="1">
    <location>
        <begin position="61"/>
        <end position="99"/>
    </location>
</feature>
<evidence type="ECO:0000256" key="1">
    <source>
        <dbReference type="SAM" id="MobiDB-lite"/>
    </source>
</evidence>
<proteinExistence type="predicted"/>
<gene>
    <name evidence="2" type="ORF">ONE63_006491</name>
</gene>
<reference evidence="2" key="1">
    <citation type="submission" date="2022-12" db="EMBL/GenBank/DDBJ databases">
        <title>Chromosome-level genome assembly of the bean flower thrips Megalurothrips usitatus.</title>
        <authorList>
            <person name="Ma L."/>
            <person name="Liu Q."/>
            <person name="Li H."/>
            <person name="Cai W."/>
        </authorList>
    </citation>
    <scope>NUCLEOTIDE SEQUENCE</scope>
    <source>
        <strain evidence="2">Cailab_2022a</strain>
    </source>
</reference>
<keyword evidence="3" id="KW-1185">Reference proteome</keyword>
<evidence type="ECO:0000313" key="2">
    <source>
        <dbReference type="EMBL" id="KAJ1529738.1"/>
    </source>
</evidence>
<protein>
    <submittedName>
        <fullName evidence="2">Uncharacterized protein</fullName>
    </submittedName>
</protein>
<dbReference type="Proteomes" id="UP001075354">
    <property type="component" value="Chromosome 3"/>
</dbReference>
<dbReference type="AlphaFoldDB" id="A0AAV7XXP6"/>
<feature type="compositionally biased region" description="Gly residues" evidence="1">
    <location>
        <begin position="65"/>
        <end position="77"/>
    </location>
</feature>
<sequence length="122" mass="13218">MGQLYRRFFDAYKKKEPNKPAMKAAAEATEEWKRARAEVADQSVFEEHINGRIDAFLAEANAGAGNNGTGGSSGGTPKGARSQGLKRVRKAGRQARLSWHPDLTSKAVLRCTVKVGQQSALC</sequence>
<feature type="compositionally biased region" description="Basic residues" evidence="1">
    <location>
        <begin position="84"/>
        <end position="93"/>
    </location>
</feature>
<comment type="caution">
    <text evidence="2">The sequence shown here is derived from an EMBL/GenBank/DDBJ whole genome shotgun (WGS) entry which is preliminary data.</text>
</comment>
<name>A0AAV7XXP6_9NEOP</name>
<evidence type="ECO:0000313" key="3">
    <source>
        <dbReference type="Proteomes" id="UP001075354"/>
    </source>
</evidence>
<organism evidence="2 3">
    <name type="scientific">Megalurothrips usitatus</name>
    <name type="common">bean blossom thrips</name>
    <dbReference type="NCBI Taxonomy" id="439358"/>
    <lineage>
        <taxon>Eukaryota</taxon>
        <taxon>Metazoa</taxon>
        <taxon>Ecdysozoa</taxon>
        <taxon>Arthropoda</taxon>
        <taxon>Hexapoda</taxon>
        <taxon>Insecta</taxon>
        <taxon>Pterygota</taxon>
        <taxon>Neoptera</taxon>
        <taxon>Paraneoptera</taxon>
        <taxon>Thysanoptera</taxon>
        <taxon>Terebrantia</taxon>
        <taxon>Thripoidea</taxon>
        <taxon>Thripidae</taxon>
        <taxon>Megalurothrips</taxon>
    </lineage>
</organism>